<dbReference type="NCBIfam" id="TIGR02937">
    <property type="entry name" value="sigma70-ECF"/>
    <property type="match status" value="1"/>
</dbReference>
<keyword evidence="9" id="KW-1185">Reference proteome</keyword>
<reference evidence="8 9" key="1">
    <citation type="submission" date="2022-06" db="EMBL/GenBank/DDBJ databases">
        <title>Actinoplanes abujensis sp. nov., isolated from Nigerian arid soil.</title>
        <authorList>
            <person name="Ding P."/>
        </authorList>
    </citation>
    <scope>NUCLEOTIDE SEQUENCE [LARGE SCALE GENOMIC DNA]</scope>
    <source>
        <strain evidence="9">TRM88002</strain>
    </source>
</reference>
<evidence type="ECO:0000256" key="4">
    <source>
        <dbReference type="ARBA" id="ARBA00023125"/>
    </source>
</evidence>
<organism evidence="8 9">
    <name type="scientific">Paractinoplanes hotanensis</name>
    <dbReference type="NCBI Taxonomy" id="2906497"/>
    <lineage>
        <taxon>Bacteria</taxon>
        <taxon>Bacillati</taxon>
        <taxon>Actinomycetota</taxon>
        <taxon>Actinomycetes</taxon>
        <taxon>Micromonosporales</taxon>
        <taxon>Micromonosporaceae</taxon>
        <taxon>Paractinoplanes</taxon>
    </lineage>
</organism>
<keyword evidence="4" id="KW-0238">DNA-binding</keyword>
<evidence type="ECO:0000256" key="3">
    <source>
        <dbReference type="ARBA" id="ARBA00023082"/>
    </source>
</evidence>
<proteinExistence type="inferred from homology"/>
<dbReference type="NCBIfam" id="TIGR02983">
    <property type="entry name" value="SigE-fam_strep"/>
    <property type="match status" value="1"/>
</dbReference>
<dbReference type="Gene3D" id="1.10.10.10">
    <property type="entry name" value="Winged helix-like DNA-binding domain superfamily/Winged helix DNA-binding domain"/>
    <property type="match status" value="1"/>
</dbReference>
<dbReference type="EMBL" id="JAMQOL010000034">
    <property type="protein sequence ID" value="MCM4080708.1"/>
    <property type="molecule type" value="Genomic_DNA"/>
</dbReference>
<name>A0ABT0Y3T3_9ACTN</name>
<comment type="caution">
    <text evidence="8">The sequence shown here is derived from an EMBL/GenBank/DDBJ whole genome shotgun (WGS) entry which is preliminary data.</text>
</comment>
<dbReference type="PANTHER" id="PTHR43133:SF50">
    <property type="entry name" value="ECF RNA POLYMERASE SIGMA FACTOR SIGM"/>
    <property type="match status" value="1"/>
</dbReference>
<dbReference type="RefSeq" id="WP_251800487.1">
    <property type="nucleotide sequence ID" value="NZ_JAMQOL010000034.1"/>
</dbReference>
<keyword evidence="3" id="KW-0731">Sigma factor</keyword>
<dbReference type="Proteomes" id="UP001523216">
    <property type="component" value="Unassembled WGS sequence"/>
</dbReference>
<comment type="similarity">
    <text evidence="1">Belongs to the sigma-70 factor family. ECF subfamily.</text>
</comment>
<sequence>MTAPDGFTEFVSARSHRLLKAAWLLTGDAGRAEDLLQTVLAKAWRQWGRIESGNAEAYVRRMLFHAHASWWRRRWRGETPAEALPDRAAIGDLAGEAADRDVVLRALGQISRQQRAIIVLRYLEDLSVVDTAAVLGCSEATVRTQTSRALATMRTDPHFQGCRTEGVNS</sequence>
<dbReference type="InterPro" id="IPR007627">
    <property type="entry name" value="RNA_pol_sigma70_r2"/>
</dbReference>
<keyword evidence="5" id="KW-0804">Transcription</keyword>
<dbReference type="InterPro" id="IPR036388">
    <property type="entry name" value="WH-like_DNA-bd_sf"/>
</dbReference>
<evidence type="ECO:0000259" key="6">
    <source>
        <dbReference type="Pfam" id="PF04542"/>
    </source>
</evidence>
<evidence type="ECO:0000259" key="7">
    <source>
        <dbReference type="Pfam" id="PF08281"/>
    </source>
</evidence>
<dbReference type="InterPro" id="IPR013324">
    <property type="entry name" value="RNA_pol_sigma_r3/r4-like"/>
</dbReference>
<dbReference type="Gene3D" id="1.10.1740.10">
    <property type="match status" value="1"/>
</dbReference>
<dbReference type="InterPro" id="IPR014325">
    <property type="entry name" value="RNA_pol_sigma-E_actinobac"/>
</dbReference>
<dbReference type="InterPro" id="IPR014284">
    <property type="entry name" value="RNA_pol_sigma-70_dom"/>
</dbReference>
<dbReference type="PANTHER" id="PTHR43133">
    <property type="entry name" value="RNA POLYMERASE ECF-TYPE SIGMA FACTO"/>
    <property type="match status" value="1"/>
</dbReference>
<feature type="domain" description="RNA polymerase sigma factor 70 region 4 type 2" evidence="7">
    <location>
        <begin position="102"/>
        <end position="153"/>
    </location>
</feature>
<dbReference type="InterPro" id="IPR013249">
    <property type="entry name" value="RNA_pol_sigma70_r4_t2"/>
</dbReference>
<dbReference type="SUPFAM" id="SSF88946">
    <property type="entry name" value="Sigma2 domain of RNA polymerase sigma factors"/>
    <property type="match status" value="1"/>
</dbReference>
<dbReference type="InterPro" id="IPR039425">
    <property type="entry name" value="RNA_pol_sigma-70-like"/>
</dbReference>
<dbReference type="Pfam" id="PF04542">
    <property type="entry name" value="Sigma70_r2"/>
    <property type="match status" value="1"/>
</dbReference>
<dbReference type="SUPFAM" id="SSF88659">
    <property type="entry name" value="Sigma3 and sigma4 domains of RNA polymerase sigma factors"/>
    <property type="match status" value="1"/>
</dbReference>
<accession>A0ABT0Y3T3</accession>
<keyword evidence="2" id="KW-0805">Transcription regulation</keyword>
<dbReference type="CDD" id="cd06171">
    <property type="entry name" value="Sigma70_r4"/>
    <property type="match status" value="1"/>
</dbReference>
<evidence type="ECO:0000256" key="2">
    <source>
        <dbReference type="ARBA" id="ARBA00023015"/>
    </source>
</evidence>
<gene>
    <name evidence="8" type="ORF">LXN57_24320</name>
</gene>
<evidence type="ECO:0000256" key="1">
    <source>
        <dbReference type="ARBA" id="ARBA00010641"/>
    </source>
</evidence>
<dbReference type="InterPro" id="IPR013325">
    <property type="entry name" value="RNA_pol_sigma_r2"/>
</dbReference>
<evidence type="ECO:0000313" key="9">
    <source>
        <dbReference type="Proteomes" id="UP001523216"/>
    </source>
</evidence>
<dbReference type="Pfam" id="PF08281">
    <property type="entry name" value="Sigma70_r4_2"/>
    <property type="match status" value="1"/>
</dbReference>
<evidence type="ECO:0000256" key="5">
    <source>
        <dbReference type="ARBA" id="ARBA00023163"/>
    </source>
</evidence>
<feature type="domain" description="RNA polymerase sigma-70 region 2" evidence="6">
    <location>
        <begin position="15"/>
        <end position="76"/>
    </location>
</feature>
<evidence type="ECO:0000313" key="8">
    <source>
        <dbReference type="EMBL" id="MCM4080708.1"/>
    </source>
</evidence>
<protein>
    <submittedName>
        <fullName evidence="8">SigE family RNA polymerase sigma factor</fullName>
    </submittedName>
</protein>